<dbReference type="InterPro" id="IPR044543">
    <property type="entry name" value="YHJQ-like"/>
</dbReference>
<proteinExistence type="predicted"/>
<dbReference type="CDD" id="cd08026">
    <property type="entry name" value="DUF326"/>
    <property type="match status" value="1"/>
</dbReference>
<gene>
    <name evidence="1" type="ORF">JRJ22_13860</name>
</gene>
<evidence type="ECO:0000313" key="2">
    <source>
        <dbReference type="Proteomes" id="UP000663452"/>
    </source>
</evidence>
<dbReference type="InterPro" id="IPR005560">
    <property type="entry name" value="Csp_YhjQ"/>
</dbReference>
<sequence length="110" mass="12497">MTQEQLQECIDECLRCMQACNYCYKSCLGEESVDMMKDCIRLDRECADICAFTAQALSQHSTYSTELCRLCADACERCGNECSKHHHSAHCQKCAEACFRCAEVCRKMIA</sequence>
<reference evidence="1 2" key="1">
    <citation type="submission" date="2021-02" db="EMBL/GenBank/DDBJ databases">
        <title>Paenibacillus tianjinensis sp. nov.</title>
        <authorList>
            <person name="Liu H."/>
        </authorList>
    </citation>
    <scope>NUCLEOTIDE SEQUENCE [LARGE SCALE GENOMIC DNA]</scope>
    <source>
        <strain evidence="1 2">TB2019</strain>
    </source>
</reference>
<dbReference type="PANTHER" id="PTHR37310">
    <property type="entry name" value="CYTOPLASMIC PROTEIN-RELATED"/>
    <property type="match status" value="1"/>
</dbReference>
<evidence type="ECO:0000313" key="1">
    <source>
        <dbReference type="EMBL" id="QSF47550.1"/>
    </source>
</evidence>
<dbReference type="PANTHER" id="PTHR37310:SF1">
    <property type="entry name" value="CYTOPLASMIC PROTEIN"/>
    <property type="match status" value="1"/>
</dbReference>
<accession>A0ABX7LHK4</accession>
<keyword evidence="2" id="KW-1185">Reference proteome</keyword>
<organism evidence="1 2">
    <name type="scientific">Paenibacillus tianjinensis</name>
    <dbReference type="NCBI Taxonomy" id="2810347"/>
    <lineage>
        <taxon>Bacteria</taxon>
        <taxon>Bacillati</taxon>
        <taxon>Bacillota</taxon>
        <taxon>Bacilli</taxon>
        <taxon>Bacillales</taxon>
        <taxon>Paenibacillaceae</taxon>
        <taxon>Paenibacillus</taxon>
    </lineage>
</organism>
<dbReference type="Proteomes" id="UP000663452">
    <property type="component" value="Chromosome"/>
</dbReference>
<dbReference type="Gene3D" id="1.20.1270.360">
    <property type="match status" value="1"/>
</dbReference>
<name>A0ABX7LHK4_9BACL</name>
<protein>
    <submittedName>
        <fullName evidence="1">Four-helix bundle copper-binding protein</fullName>
    </submittedName>
</protein>
<dbReference type="Pfam" id="PF03860">
    <property type="entry name" value="Csp"/>
    <property type="match status" value="1"/>
</dbReference>
<dbReference type="EMBL" id="CP070969">
    <property type="protein sequence ID" value="QSF47550.1"/>
    <property type="molecule type" value="Genomic_DNA"/>
</dbReference>
<dbReference type="RefSeq" id="WP_206104915.1">
    <property type="nucleotide sequence ID" value="NZ_CP070969.1"/>
</dbReference>